<dbReference type="Proteomes" id="UP000472277">
    <property type="component" value="Chromosome 34"/>
</dbReference>
<feature type="domain" description="RNase H type-1" evidence="2">
    <location>
        <begin position="83"/>
        <end position="219"/>
    </location>
</feature>
<reference evidence="3" key="2">
    <citation type="submission" date="2025-09" db="UniProtKB">
        <authorList>
            <consortium name="Ensembl"/>
        </authorList>
    </citation>
    <scope>IDENTIFICATION</scope>
</reference>
<dbReference type="InParanoid" id="A0A674CSN8"/>
<feature type="compositionally biased region" description="Basic residues" evidence="1">
    <location>
        <begin position="21"/>
        <end position="31"/>
    </location>
</feature>
<dbReference type="AlphaFoldDB" id="A0A674CSN8"/>
<feature type="compositionally biased region" description="Polar residues" evidence="1">
    <location>
        <begin position="1"/>
        <end position="16"/>
    </location>
</feature>
<dbReference type="Ensembl" id="ENSSTUT00000091742.1">
    <property type="protein sequence ID" value="ENSSTUP00000086206.1"/>
    <property type="gene ID" value="ENSSTUG00000037961.1"/>
</dbReference>
<dbReference type="SUPFAM" id="SSF53098">
    <property type="entry name" value="Ribonuclease H-like"/>
    <property type="match status" value="1"/>
</dbReference>
<dbReference type="GO" id="GO:0003676">
    <property type="term" value="F:nucleic acid binding"/>
    <property type="evidence" value="ECO:0007669"/>
    <property type="project" value="InterPro"/>
</dbReference>
<proteinExistence type="predicted"/>
<evidence type="ECO:0000313" key="3">
    <source>
        <dbReference type="Ensembl" id="ENSSTUP00000086206.1"/>
    </source>
</evidence>
<dbReference type="PROSITE" id="PS50879">
    <property type="entry name" value="RNASE_H_1"/>
    <property type="match status" value="1"/>
</dbReference>
<dbReference type="Gene3D" id="3.30.420.10">
    <property type="entry name" value="Ribonuclease H-like superfamily/Ribonuclease H"/>
    <property type="match status" value="1"/>
</dbReference>
<dbReference type="InterPro" id="IPR036397">
    <property type="entry name" value="RNaseH_sf"/>
</dbReference>
<evidence type="ECO:0000256" key="1">
    <source>
        <dbReference type="SAM" id="MobiDB-lite"/>
    </source>
</evidence>
<reference evidence="3" key="1">
    <citation type="submission" date="2025-08" db="UniProtKB">
        <authorList>
            <consortium name="Ensembl"/>
        </authorList>
    </citation>
    <scope>IDENTIFICATION</scope>
</reference>
<evidence type="ECO:0000313" key="4">
    <source>
        <dbReference type="Proteomes" id="UP000472277"/>
    </source>
</evidence>
<dbReference type="GeneTree" id="ENSGT01030000235300"/>
<name>A0A674CSN8_SALTR</name>
<keyword evidence="4" id="KW-1185">Reference proteome</keyword>
<feature type="region of interest" description="Disordered" evidence="1">
    <location>
        <begin position="1"/>
        <end position="31"/>
    </location>
</feature>
<dbReference type="GO" id="GO:0004523">
    <property type="term" value="F:RNA-DNA hybrid ribonuclease activity"/>
    <property type="evidence" value="ECO:0007669"/>
    <property type="project" value="InterPro"/>
</dbReference>
<dbReference type="InterPro" id="IPR012337">
    <property type="entry name" value="RNaseH-like_sf"/>
</dbReference>
<accession>A0A674CSN8</accession>
<organism evidence="3 4">
    <name type="scientific">Salmo trutta</name>
    <name type="common">Brown trout</name>
    <dbReference type="NCBI Taxonomy" id="8032"/>
    <lineage>
        <taxon>Eukaryota</taxon>
        <taxon>Metazoa</taxon>
        <taxon>Chordata</taxon>
        <taxon>Craniata</taxon>
        <taxon>Vertebrata</taxon>
        <taxon>Euteleostomi</taxon>
        <taxon>Actinopterygii</taxon>
        <taxon>Neopterygii</taxon>
        <taxon>Teleostei</taxon>
        <taxon>Protacanthopterygii</taxon>
        <taxon>Salmoniformes</taxon>
        <taxon>Salmonidae</taxon>
        <taxon>Salmoninae</taxon>
        <taxon>Salmo</taxon>
    </lineage>
</organism>
<sequence>MSTKSSISRMGYNTWSEPKRERKFQRRKQRRIPTTRWISAATPNLWRTSLAGTRRLPRPRPFPPVSPVHIQRWGKKDQLSNFGYPTVLLFVYGSAYIDQTTGKKHAGFGIVTIDRTTHIQQPLPDTFSDQQAELLALTTACKMGEGKTVTIFSDSAYAIGVCLSWCGVWRSRGFHNACGSPIRNRTMVLDLLEAMTLPSALGYCEGCCSHWGERLCEYG</sequence>
<evidence type="ECO:0000259" key="2">
    <source>
        <dbReference type="PROSITE" id="PS50879"/>
    </source>
</evidence>
<protein>
    <recommendedName>
        <fullName evidence="2">RNase H type-1 domain-containing protein</fullName>
    </recommendedName>
</protein>
<dbReference type="Pfam" id="PF00075">
    <property type="entry name" value="RNase_H"/>
    <property type="match status" value="1"/>
</dbReference>
<dbReference type="InterPro" id="IPR002156">
    <property type="entry name" value="RNaseH_domain"/>
</dbReference>